<evidence type="ECO:0000313" key="2">
    <source>
        <dbReference type="EMBL" id="CAE6837939.1"/>
    </source>
</evidence>
<name>A0A1I7E0V5_9BURK</name>
<dbReference type="EMBL" id="CAJNAU010000094">
    <property type="protein sequence ID" value="CAE6837939.1"/>
    <property type="molecule type" value="Genomic_DNA"/>
</dbReference>
<feature type="compositionally biased region" description="Basic and acidic residues" evidence="1">
    <location>
        <begin position="74"/>
        <end position="86"/>
    </location>
</feature>
<keyword evidence="5" id="KW-1185">Reference proteome</keyword>
<proteinExistence type="predicted"/>
<dbReference type="AlphaFoldDB" id="A0A1I7E0V5"/>
<reference evidence="2 5" key="2">
    <citation type="submission" date="2021-02" db="EMBL/GenBank/DDBJ databases">
        <authorList>
            <person name="Vanwijnsberghe S."/>
        </authorList>
    </citation>
    <scope>NUCLEOTIDE SEQUENCE [LARGE SCALE GENOMIC DNA]</scope>
    <source>
        <strain evidence="2 5">R-69658</strain>
    </source>
</reference>
<organism evidence="3 4">
    <name type="scientific">Paraburkholderia aspalathi</name>
    <dbReference type="NCBI Taxonomy" id="1324617"/>
    <lineage>
        <taxon>Bacteria</taxon>
        <taxon>Pseudomonadati</taxon>
        <taxon>Pseudomonadota</taxon>
        <taxon>Betaproteobacteria</taxon>
        <taxon>Burkholderiales</taxon>
        <taxon>Burkholderiaceae</taxon>
        <taxon>Paraburkholderia</taxon>
    </lineage>
</organism>
<dbReference type="Proteomes" id="UP000198844">
    <property type="component" value="Unassembled WGS sequence"/>
</dbReference>
<dbReference type="EMBL" id="FPBH01000013">
    <property type="protein sequence ID" value="SFU17572.1"/>
    <property type="molecule type" value="Genomic_DNA"/>
</dbReference>
<evidence type="ECO:0000313" key="3">
    <source>
        <dbReference type="EMBL" id="SFU17572.1"/>
    </source>
</evidence>
<sequence>MLPFLSLHALAAQRGDGLRPELLALFERHVRLEAGLVAIIEPVEAELSSHAVDVVPKVPVAPCGADESSAEVSCRCENEQREASSE</sequence>
<feature type="region of interest" description="Disordered" evidence="1">
    <location>
        <begin position="64"/>
        <end position="86"/>
    </location>
</feature>
<evidence type="ECO:0000256" key="1">
    <source>
        <dbReference type="SAM" id="MobiDB-lite"/>
    </source>
</evidence>
<reference evidence="3 4" key="1">
    <citation type="submission" date="2016-10" db="EMBL/GenBank/DDBJ databases">
        <authorList>
            <person name="de Groot N.N."/>
        </authorList>
    </citation>
    <scope>NUCLEOTIDE SEQUENCE [LARGE SCALE GENOMIC DNA]</scope>
    <source>
        <strain evidence="3 4">LMG 27731</strain>
    </source>
</reference>
<evidence type="ECO:0000313" key="4">
    <source>
        <dbReference type="Proteomes" id="UP000198844"/>
    </source>
</evidence>
<protein>
    <submittedName>
        <fullName evidence="3">Uncharacterized protein</fullName>
    </submittedName>
</protein>
<dbReference type="Proteomes" id="UP000674425">
    <property type="component" value="Unassembled WGS sequence"/>
</dbReference>
<gene>
    <name evidence="2" type="ORF">R69658_06591</name>
    <name evidence="3" type="ORF">SAMN05192563_10134</name>
</gene>
<dbReference type="OrthoDB" id="9103911at2"/>
<dbReference type="RefSeq" id="WP_093636641.1">
    <property type="nucleotide sequence ID" value="NZ_CAJNAU010000094.1"/>
</dbReference>
<evidence type="ECO:0000313" key="5">
    <source>
        <dbReference type="Proteomes" id="UP000674425"/>
    </source>
</evidence>
<accession>A0A1I7E0V5</accession>